<dbReference type="AlphaFoldDB" id="A0AA94XP18"/>
<evidence type="ECO:0000259" key="1">
    <source>
        <dbReference type="Pfam" id="PF01872"/>
    </source>
</evidence>
<dbReference type="GO" id="GO:0009231">
    <property type="term" value="P:riboflavin biosynthetic process"/>
    <property type="evidence" value="ECO:0007669"/>
    <property type="project" value="InterPro"/>
</dbReference>
<gene>
    <name evidence="2" type="ORF">NUH22_08890</name>
</gene>
<dbReference type="RefSeq" id="WP_060701696.1">
    <property type="nucleotide sequence ID" value="NZ_CP012750.1"/>
</dbReference>
<proteinExistence type="predicted"/>
<dbReference type="Gene3D" id="3.40.430.10">
    <property type="entry name" value="Dihydrofolate Reductase, subunit A"/>
    <property type="match status" value="1"/>
</dbReference>
<reference evidence="2" key="1">
    <citation type="journal article" date="2022" name="Pest Manag. Sci.">
        <title>Glutamicibacter halophytocola-mediated host fitness of potato tuber moth on Solanaceae crops.</title>
        <authorList>
            <person name="Wang W."/>
            <person name="Xiao G."/>
            <person name="Du G."/>
            <person name="Chang L."/>
            <person name="Yang Y."/>
            <person name="Ye J."/>
            <person name="Chen B."/>
        </authorList>
    </citation>
    <scope>NUCLEOTIDE SEQUENCE</scope>
    <source>
        <strain evidence="2">S2</strain>
    </source>
</reference>
<sequence length="186" mass="20312">MSEIIFDAAVTLNGYLADENHSLQWLFEVPGAHEPDPELLPRNVGVHVEGASTYLWLLEHERFIENPHKWQDYYPGITTYVFTSRELPIPEGADVRLVNGPVAGVLPQIRGAAGEKNIWVLGGGELLGQFLDIDAIDTLALTIAPAALAGGAPLLPRNIGSDRLELAEARPAGPFARLVYRVRRAS</sequence>
<dbReference type="InterPro" id="IPR024072">
    <property type="entry name" value="DHFR-like_dom_sf"/>
</dbReference>
<protein>
    <submittedName>
        <fullName evidence="2">Dihydrofolate reductase family protein</fullName>
    </submittedName>
</protein>
<dbReference type="SUPFAM" id="SSF53597">
    <property type="entry name" value="Dihydrofolate reductase-like"/>
    <property type="match status" value="1"/>
</dbReference>
<feature type="domain" description="Bacterial bifunctional deaminase-reductase C-terminal" evidence="1">
    <location>
        <begin position="112"/>
        <end position="171"/>
    </location>
</feature>
<dbReference type="InterPro" id="IPR050765">
    <property type="entry name" value="Riboflavin_Biosynth_HTPR"/>
</dbReference>
<dbReference type="InterPro" id="IPR002734">
    <property type="entry name" value="RibDG_C"/>
</dbReference>
<evidence type="ECO:0000313" key="3">
    <source>
        <dbReference type="Proteomes" id="UP001060018"/>
    </source>
</evidence>
<dbReference type="PANTHER" id="PTHR38011">
    <property type="entry name" value="DIHYDROFOLATE REDUCTASE FAMILY PROTEIN (AFU_ORTHOLOGUE AFUA_8G06820)"/>
    <property type="match status" value="1"/>
</dbReference>
<dbReference type="EMBL" id="CP102487">
    <property type="protein sequence ID" value="UUX57454.1"/>
    <property type="molecule type" value="Genomic_DNA"/>
</dbReference>
<organism evidence="2 3">
    <name type="scientific">Glutamicibacter halophytocola</name>
    <dbReference type="NCBI Taxonomy" id="1933880"/>
    <lineage>
        <taxon>Bacteria</taxon>
        <taxon>Bacillati</taxon>
        <taxon>Actinomycetota</taxon>
        <taxon>Actinomycetes</taxon>
        <taxon>Micrococcales</taxon>
        <taxon>Micrococcaceae</taxon>
        <taxon>Glutamicibacter</taxon>
    </lineage>
</organism>
<dbReference type="PANTHER" id="PTHR38011:SF11">
    <property type="entry name" value="2,5-DIAMINO-6-RIBOSYLAMINO-4(3H)-PYRIMIDINONE 5'-PHOSPHATE REDUCTASE"/>
    <property type="match status" value="1"/>
</dbReference>
<accession>A0AA94XP18</accession>
<dbReference type="KEGG" id="gar:AOZ07_09005"/>
<dbReference type="Proteomes" id="UP001060018">
    <property type="component" value="Chromosome"/>
</dbReference>
<name>A0AA94XP18_9MICC</name>
<evidence type="ECO:0000313" key="2">
    <source>
        <dbReference type="EMBL" id="UUX57454.1"/>
    </source>
</evidence>
<dbReference type="Pfam" id="PF01872">
    <property type="entry name" value="RibD_C"/>
    <property type="match status" value="1"/>
</dbReference>
<dbReference type="GO" id="GO:0008703">
    <property type="term" value="F:5-amino-6-(5-phosphoribosylamino)uracil reductase activity"/>
    <property type="evidence" value="ECO:0007669"/>
    <property type="project" value="InterPro"/>
</dbReference>